<dbReference type="RefSeq" id="WP_092906497.1">
    <property type="nucleotide sequence ID" value="NZ_FOUZ01000003.1"/>
</dbReference>
<dbReference type="InterPro" id="IPR006935">
    <property type="entry name" value="Helicase/UvrB_N"/>
</dbReference>
<gene>
    <name evidence="3" type="ORF">SAMN05421738_1036</name>
</gene>
<dbReference type="PANTHER" id="PTHR47396">
    <property type="entry name" value="TYPE I RESTRICTION ENZYME ECOKI R PROTEIN"/>
    <property type="match status" value="1"/>
</dbReference>
<keyword evidence="1" id="KW-0175">Coiled coil</keyword>
<organism evidence="3 4">
    <name type="scientific">Algoriella xinjiangensis</name>
    <dbReference type="NCBI Taxonomy" id="684065"/>
    <lineage>
        <taxon>Bacteria</taxon>
        <taxon>Pseudomonadati</taxon>
        <taxon>Bacteroidota</taxon>
        <taxon>Flavobacteriia</taxon>
        <taxon>Flavobacteriales</taxon>
        <taxon>Weeksellaceae</taxon>
        <taxon>Algoriella</taxon>
    </lineage>
</organism>
<dbReference type="OrthoDB" id="9804145at2"/>
<dbReference type="InterPro" id="IPR050742">
    <property type="entry name" value="Helicase_Restrict-Modif_Enz"/>
</dbReference>
<dbReference type="GO" id="GO:0003677">
    <property type="term" value="F:DNA binding"/>
    <property type="evidence" value="ECO:0007669"/>
    <property type="project" value="InterPro"/>
</dbReference>
<feature type="domain" description="Helicase/UvrB N-terminal" evidence="2">
    <location>
        <begin position="70"/>
        <end position="240"/>
    </location>
</feature>
<keyword evidence="4" id="KW-1185">Reference proteome</keyword>
<evidence type="ECO:0000313" key="3">
    <source>
        <dbReference type="EMBL" id="SFM82403.1"/>
    </source>
</evidence>
<dbReference type="SUPFAM" id="SSF52540">
    <property type="entry name" value="P-loop containing nucleoside triphosphate hydrolases"/>
    <property type="match status" value="1"/>
</dbReference>
<dbReference type="Proteomes" id="UP000199149">
    <property type="component" value="Unassembled WGS sequence"/>
</dbReference>
<dbReference type="PANTHER" id="PTHR47396:SF1">
    <property type="entry name" value="ATP-DEPENDENT HELICASE IRC3-RELATED"/>
    <property type="match status" value="1"/>
</dbReference>
<dbReference type="GO" id="GO:0016787">
    <property type="term" value="F:hydrolase activity"/>
    <property type="evidence" value="ECO:0007669"/>
    <property type="project" value="InterPro"/>
</dbReference>
<dbReference type="GO" id="GO:0005829">
    <property type="term" value="C:cytosol"/>
    <property type="evidence" value="ECO:0007669"/>
    <property type="project" value="TreeGrafter"/>
</dbReference>
<dbReference type="EMBL" id="FOUZ01000003">
    <property type="protein sequence ID" value="SFM82403.1"/>
    <property type="molecule type" value="Genomic_DNA"/>
</dbReference>
<dbReference type="AlphaFoldDB" id="A0A1I4U119"/>
<sequence length="896" mass="102014">MNQNTINQIKQRLSLRLPLAEALEVTATIADHIPLNKTKRNTTVQEDLQVIKGLYPFCTDFQRAFPSITHNIATGVGKTRLMGAIITYLYLAKGVKNFFILAPNLTIYEKLIKDFGDPAYSKYVFNGISEFVHNRPVIITGDNYAQQGALFNESEVRINIFNISKFNSENKGSKTKGVALAPKMKRLSEYLGESYWQHLSSLDDLVVLMDEAHRYHADASKKAIDELNPVLGIELTATPIDEKGKPFKNIVYEYTLAKALADGLYVKNPTIAKRKNFDPKGESSEKIEQVKLEDAISIHQQTKTDLELYALNNNQKVVKPFVLVVCKDITHAKAVYDYINSTTFYEGQYIGKVLQIDSSTKKDEEIEQLFVSLENPENEIEIVIHVNMLKEGWDVSNLYTIVPLRAANASVLIEQTIGRGLRLPFGGKRTGEANIDKLTVIAHDNFDAVIAEAQNPESILNKISFIEFDEDEVKEKTIATTSVSKAEKEIEEEQAKVDAIVDVQEKQTAQNQVDAKKAIISVLPTLNKIPEIKKVEDFAKPEAKAKVIEQIKETFNQGQGNLFADDIVKEAETIYETVVSNYKKQIIEIPRMDLVQGDAHAYFEDFDLDISGFQLKAFDDEILRQSLSDKKDIETLRAVSSGNYGNPINNIIVELLNYSDVDYDDNAELLHKLAKQAYGAIEASNSDEKDMKKAVFQFKKTIADRIYLQMKNHFKIEYSNYEKPNVLPFTKIESHNFKALDNNGFKDYRDTISPVSLVPKYVFTGFEKACHFEYKFDSNTEKELAFVLENDSTVVKWLRPASNQFRIYWDNNSKRYEPDFVVETEDAIYMIEPKSKDKMQDSDVLQKEDAAKTYCKYATAYNLENGGKPWHYLLIPHDEINKTINFAYLLNKFLTK</sequence>
<protein>
    <submittedName>
        <fullName evidence="3">Type III restriction enzyme</fullName>
    </submittedName>
</protein>
<evidence type="ECO:0000259" key="2">
    <source>
        <dbReference type="Pfam" id="PF04851"/>
    </source>
</evidence>
<evidence type="ECO:0000313" key="4">
    <source>
        <dbReference type="Proteomes" id="UP000199149"/>
    </source>
</evidence>
<dbReference type="GO" id="GO:0005524">
    <property type="term" value="F:ATP binding"/>
    <property type="evidence" value="ECO:0007669"/>
    <property type="project" value="InterPro"/>
</dbReference>
<dbReference type="Gene3D" id="3.40.50.300">
    <property type="entry name" value="P-loop containing nucleotide triphosphate hydrolases"/>
    <property type="match status" value="2"/>
</dbReference>
<evidence type="ECO:0000256" key="1">
    <source>
        <dbReference type="SAM" id="Coils"/>
    </source>
</evidence>
<name>A0A1I4U119_9FLAO</name>
<reference evidence="4" key="1">
    <citation type="submission" date="2016-10" db="EMBL/GenBank/DDBJ databases">
        <authorList>
            <person name="Varghese N."/>
            <person name="Submissions S."/>
        </authorList>
    </citation>
    <scope>NUCLEOTIDE SEQUENCE [LARGE SCALE GENOMIC DNA]</scope>
    <source>
        <strain evidence="4">XJ109</strain>
    </source>
</reference>
<dbReference type="STRING" id="684065.SAMN05421738_1036"/>
<accession>A0A1I4U119</accession>
<proteinExistence type="predicted"/>
<dbReference type="Pfam" id="PF04851">
    <property type="entry name" value="ResIII"/>
    <property type="match status" value="1"/>
</dbReference>
<feature type="coiled-coil region" evidence="1">
    <location>
        <begin position="476"/>
        <end position="503"/>
    </location>
</feature>
<dbReference type="InterPro" id="IPR027417">
    <property type="entry name" value="P-loop_NTPase"/>
</dbReference>